<keyword evidence="2" id="KW-1185">Reference proteome</keyword>
<gene>
    <name evidence="1" type="ORF">O9H85_20015</name>
</gene>
<reference evidence="1 2" key="1">
    <citation type="submission" date="2022-12" db="EMBL/GenBank/DDBJ databases">
        <title>Draft genome sequence of Paenibacillus sp. dW9.</title>
        <authorList>
            <person name="Choi E.-W."/>
            <person name="Kim D.-U."/>
        </authorList>
    </citation>
    <scope>NUCLEOTIDE SEQUENCE [LARGE SCALE GENOMIC DNA]</scope>
    <source>
        <strain evidence="2">dW9</strain>
    </source>
</reference>
<dbReference type="EMBL" id="JAQAGZ010000013">
    <property type="protein sequence ID" value="MCZ8514669.1"/>
    <property type="molecule type" value="Genomic_DNA"/>
</dbReference>
<proteinExistence type="predicted"/>
<accession>A0ABT4QCQ8</accession>
<evidence type="ECO:0000313" key="1">
    <source>
        <dbReference type="EMBL" id="MCZ8514669.1"/>
    </source>
</evidence>
<dbReference type="Proteomes" id="UP001527882">
    <property type="component" value="Unassembled WGS sequence"/>
</dbReference>
<organism evidence="1 2">
    <name type="scientific">Paenibacillus gyeongsangnamensis</name>
    <dbReference type="NCBI Taxonomy" id="3388067"/>
    <lineage>
        <taxon>Bacteria</taxon>
        <taxon>Bacillati</taxon>
        <taxon>Bacillota</taxon>
        <taxon>Bacilli</taxon>
        <taxon>Bacillales</taxon>
        <taxon>Paenibacillaceae</taxon>
        <taxon>Paenibacillus</taxon>
    </lineage>
</organism>
<name>A0ABT4QCQ8_9BACL</name>
<protein>
    <submittedName>
        <fullName evidence="1">Uncharacterized protein</fullName>
    </submittedName>
</protein>
<sequence>MRRVKEKAGNWYEDFQKLVGIDQELVGIDQELEIAQELDKS</sequence>
<evidence type="ECO:0000313" key="2">
    <source>
        <dbReference type="Proteomes" id="UP001527882"/>
    </source>
</evidence>
<dbReference type="RefSeq" id="WP_269883192.1">
    <property type="nucleotide sequence ID" value="NZ_JAQAGZ010000013.1"/>
</dbReference>
<comment type="caution">
    <text evidence="1">The sequence shown here is derived from an EMBL/GenBank/DDBJ whole genome shotgun (WGS) entry which is preliminary data.</text>
</comment>